<evidence type="ECO:0000256" key="3">
    <source>
        <dbReference type="ARBA" id="ARBA00022574"/>
    </source>
</evidence>
<keyword evidence="8" id="KW-0326">Glycosidase</keyword>
<keyword evidence="8" id="KW-0378">Hydrolase</keyword>
<evidence type="ECO:0000256" key="4">
    <source>
        <dbReference type="ARBA" id="ARBA00022737"/>
    </source>
</evidence>
<comment type="subcellular location">
    <subcellularLocation>
        <location evidence="1">Nucleus</location>
    </subcellularLocation>
</comment>
<evidence type="ECO:0000256" key="2">
    <source>
        <dbReference type="ARBA" id="ARBA00005652"/>
    </source>
</evidence>
<protein>
    <recommendedName>
        <fullName evidence="8">Beta-amylase</fullName>
        <ecNumber evidence="8">3.2.1.2</ecNumber>
    </recommendedName>
</protein>
<keyword evidence="7 8" id="KW-0624">Polysaccharide degradation</keyword>
<name>A0AAV1S1L1_9ROSI</name>
<organism evidence="9 10">
    <name type="scientific">Dovyalis caffra</name>
    <dbReference type="NCBI Taxonomy" id="77055"/>
    <lineage>
        <taxon>Eukaryota</taxon>
        <taxon>Viridiplantae</taxon>
        <taxon>Streptophyta</taxon>
        <taxon>Embryophyta</taxon>
        <taxon>Tracheophyta</taxon>
        <taxon>Spermatophyta</taxon>
        <taxon>Magnoliopsida</taxon>
        <taxon>eudicotyledons</taxon>
        <taxon>Gunneridae</taxon>
        <taxon>Pentapetalae</taxon>
        <taxon>rosids</taxon>
        <taxon>fabids</taxon>
        <taxon>Malpighiales</taxon>
        <taxon>Salicaceae</taxon>
        <taxon>Flacourtieae</taxon>
        <taxon>Dovyalis</taxon>
    </lineage>
</organism>
<dbReference type="Gene3D" id="3.20.20.80">
    <property type="entry name" value="Glycosidases"/>
    <property type="match status" value="1"/>
</dbReference>
<keyword evidence="4" id="KW-0677">Repeat</keyword>
<sequence length="337" mass="38102">MFALVYLCLSRSPSLQINNDCTSFEVRFQGQQKTRRRSKGDPTTISAGHLVKILEGPKEALIDLAWHPVHLIIISVSLTGLVYIWAKDHTENWSAFTPDFKELEENEEFVERKDEFNLIPETEKVKESDINEDDEVDIVTVEKDNFSDSDLSQEDLAGYGDGIDIYGKALLTVREVERENSAGYLTPRWIHTNSTNVRENGVIFSFTCMEMRDGDQPEHANCSPEGLVGEEKMATRTARIELAGENALQRYDAGAYAQVLATSRSESGNSLTAFTYLRINEKLFEGDNWRHLVEFVRSMSEGGRNENLSDWDSRGTNHYIGFVKDKSVQKTNEAALA</sequence>
<dbReference type="GO" id="GO:0000272">
    <property type="term" value="P:polysaccharide catabolic process"/>
    <property type="evidence" value="ECO:0007669"/>
    <property type="project" value="UniProtKB-KW"/>
</dbReference>
<comment type="similarity">
    <text evidence="2 8">Belongs to the glycosyl hydrolase 14 family.</text>
</comment>
<comment type="caution">
    <text evidence="9">The sequence shown here is derived from an EMBL/GenBank/DDBJ whole genome shotgun (WGS) entry which is preliminary data.</text>
</comment>
<dbReference type="GO" id="GO:0016161">
    <property type="term" value="F:beta-amylase activity"/>
    <property type="evidence" value="ECO:0007669"/>
    <property type="project" value="UniProtKB-EC"/>
</dbReference>
<gene>
    <name evidence="9" type="ORF">DCAF_LOCUS17106</name>
</gene>
<dbReference type="InterPro" id="IPR001554">
    <property type="entry name" value="Glyco_hydro_14"/>
</dbReference>
<dbReference type="Pfam" id="PF01373">
    <property type="entry name" value="Glyco_hydro_14"/>
    <property type="match status" value="1"/>
</dbReference>
<reference evidence="9 10" key="1">
    <citation type="submission" date="2024-01" db="EMBL/GenBank/DDBJ databases">
        <authorList>
            <person name="Waweru B."/>
        </authorList>
    </citation>
    <scope>NUCLEOTIDE SEQUENCE [LARGE SCALE GENOMIC DNA]</scope>
</reference>
<comment type="catalytic activity">
    <reaction evidence="8">
        <text>Hydrolysis of (1-&gt;4)-alpha-D-glucosidic linkages in polysaccharides so as to remove successive maltose units from the non-reducing ends of the chains.</text>
        <dbReference type="EC" id="3.2.1.2"/>
    </reaction>
</comment>
<dbReference type="Proteomes" id="UP001314170">
    <property type="component" value="Unassembled WGS sequence"/>
</dbReference>
<dbReference type="AlphaFoldDB" id="A0AAV1S1L1"/>
<dbReference type="PANTHER" id="PTHR44040:SF1">
    <property type="entry name" value="RETINOBLASTOMA-BINDING PROTEIN 5"/>
    <property type="match status" value="1"/>
</dbReference>
<dbReference type="SUPFAM" id="SSF51445">
    <property type="entry name" value="(Trans)glycosidases"/>
    <property type="match status" value="1"/>
</dbReference>
<evidence type="ECO:0000313" key="10">
    <source>
        <dbReference type="Proteomes" id="UP001314170"/>
    </source>
</evidence>
<keyword evidence="5" id="KW-0539">Nucleus</keyword>
<dbReference type="PANTHER" id="PTHR44040">
    <property type="entry name" value="RETINOBLASTOMA-BINDING PROTEIN 5"/>
    <property type="match status" value="1"/>
</dbReference>
<keyword evidence="6 8" id="KW-0119">Carbohydrate metabolism</keyword>
<dbReference type="InterPro" id="IPR037850">
    <property type="entry name" value="RBBP5/Swd1"/>
</dbReference>
<dbReference type="GO" id="GO:0048188">
    <property type="term" value="C:Set1C/COMPASS complex"/>
    <property type="evidence" value="ECO:0007669"/>
    <property type="project" value="InterPro"/>
</dbReference>
<dbReference type="EC" id="3.2.1.2" evidence="8"/>
<evidence type="ECO:0000256" key="8">
    <source>
        <dbReference type="RuleBase" id="RU000509"/>
    </source>
</evidence>
<evidence type="ECO:0000256" key="7">
    <source>
        <dbReference type="ARBA" id="ARBA00023326"/>
    </source>
</evidence>
<evidence type="ECO:0000256" key="1">
    <source>
        <dbReference type="ARBA" id="ARBA00004123"/>
    </source>
</evidence>
<keyword evidence="10" id="KW-1185">Reference proteome</keyword>
<dbReference type="EMBL" id="CAWUPB010001160">
    <property type="protein sequence ID" value="CAK7343044.1"/>
    <property type="molecule type" value="Genomic_DNA"/>
</dbReference>
<accession>A0AAV1S1L1</accession>
<evidence type="ECO:0000313" key="9">
    <source>
        <dbReference type="EMBL" id="CAK7343044.1"/>
    </source>
</evidence>
<evidence type="ECO:0000256" key="6">
    <source>
        <dbReference type="ARBA" id="ARBA00023277"/>
    </source>
</evidence>
<dbReference type="InterPro" id="IPR017853">
    <property type="entry name" value="GH"/>
</dbReference>
<evidence type="ECO:0000256" key="5">
    <source>
        <dbReference type="ARBA" id="ARBA00023242"/>
    </source>
</evidence>
<keyword evidence="3" id="KW-0853">WD repeat</keyword>
<proteinExistence type="inferred from homology"/>